<accession>A0A1M6UJJ2</accession>
<name>A0A1M6UJJ2_9BACL</name>
<proteinExistence type="predicted"/>
<dbReference type="EMBL" id="FRAF01000020">
    <property type="protein sequence ID" value="SHK69382.1"/>
    <property type="molecule type" value="Genomic_DNA"/>
</dbReference>
<gene>
    <name evidence="1" type="ORF">SAMN05443507_1205</name>
</gene>
<dbReference type="Proteomes" id="UP000184016">
    <property type="component" value="Unassembled WGS sequence"/>
</dbReference>
<sequence>MKEKQHLKQNAPGIECVQERVIEIIPWEFYAYRGLAERRGLGVRLFTSQAILGGFIEPQDYTSTTCIEVTD</sequence>
<protein>
    <submittedName>
        <fullName evidence="1">Uncharacterized protein</fullName>
    </submittedName>
</protein>
<evidence type="ECO:0000313" key="1">
    <source>
        <dbReference type="EMBL" id="SHK69382.1"/>
    </source>
</evidence>
<dbReference type="AlphaFoldDB" id="A0A1M6UJJ2"/>
<organism evidence="1 2">
    <name type="scientific">Alicyclobacillus tolerans</name>
    <dbReference type="NCBI Taxonomy" id="90970"/>
    <lineage>
        <taxon>Bacteria</taxon>
        <taxon>Bacillati</taxon>
        <taxon>Bacillota</taxon>
        <taxon>Bacilli</taxon>
        <taxon>Bacillales</taxon>
        <taxon>Alicyclobacillaceae</taxon>
        <taxon>Alicyclobacillus</taxon>
    </lineage>
</organism>
<keyword evidence="2" id="KW-1185">Reference proteome</keyword>
<reference evidence="2" key="1">
    <citation type="submission" date="2016-11" db="EMBL/GenBank/DDBJ databases">
        <authorList>
            <person name="Varghese N."/>
            <person name="Submissions S."/>
        </authorList>
    </citation>
    <scope>NUCLEOTIDE SEQUENCE [LARGE SCALE GENOMIC DNA]</scope>
    <source>
        <strain evidence="2">USBA-503</strain>
    </source>
</reference>
<evidence type="ECO:0000313" key="2">
    <source>
        <dbReference type="Proteomes" id="UP000184016"/>
    </source>
</evidence>